<reference evidence="2" key="1">
    <citation type="submission" date="2020-07" db="EMBL/GenBank/DDBJ databases">
        <authorList>
            <person name="Nazaruddin N."/>
        </authorList>
    </citation>
    <scope>NUCLEOTIDE SEQUENCE</scope>
</reference>
<dbReference type="Proteomes" id="UP000752696">
    <property type="component" value="Unassembled WGS sequence"/>
</dbReference>
<gene>
    <name evidence="2" type="ORF">MHI_LOCUS349727</name>
</gene>
<protein>
    <submittedName>
        <fullName evidence="2">Uncharacterized protein</fullName>
    </submittedName>
</protein>
<evidence type="ECO:0000256" key="1">
    <source>
        <dbReference type="SAM" id="MobiDB-lite"/>
    </source>
</evidence>
<feature type="compositionally biased region" description="Low complexity" evidence="1">
    <location>
        <begin position="123"/>
        <end position="135"/>
    </location>
</feature>
<feature type="non-terminal residue" evidence="2">
    <location>
        <position position="1"/>
    </location>
</feature>
<evidence type="ECO:0000313" key="2">
    <source>
        <dbReference type="EMBL" id="CAD1473032.1"/>
    </source>
</evidence>
<keyword evidence="3" id="KW-1185">Reference proteome</keyword>
<sequence length="234" mass="25666">HYRGISPFADSASALAVTFGSLSALCHLSPGPGRPPKKKGEGRESEREEKWSYAESRKSRDSFEDPRVLDPGHVTSSFFPSLPPLRQYPRPFTKTTQRLPRTRIDIDRVGSLDTSENTETRRSSSSSSSNNNNNNKPKKKRKEKKETGRKTVRQRIVSSHADERGRHSRVPSEEAQALGFLSAGEKEIEGSESSSSSSHERARCTAVVVVCRLSKSAIVSVYPAAGCSPIGPSP</sequence>
<feature type="compositionally biased region" description="Basic and acidic residues" evidence="1">
    <location>
        <begin position="38"/>
        <end position="70"/>
    </location>
</feature>
<proteinExistence type="predicted"/>
<name>A0A6V7H0Y8_9HYME</name>
<evidence type="ECO:0000313" key="3">
    <source>
        <dbReference type="Proteomes" id="UP000752696"/>
    </source>
</evidence>
<accession>A0A6V7H0Y8</accession>
<comment type="caution">
    <text evidence="2">The sequence shown here is derived from an EMBL/GenBank/DDBJ whole genome shotgun (WGS) entry which is preliminary data.</text>
</comment>
<dbReference type="EMBL" id="CAJDYZ010006077">
    <property type="protein sequence ID" value="CAD1473032.1"/>
    <property type="molecule type" value="Genomic_DNA"/>
</dbReference>
<organism evidence="2 3">
    <name type="scientific">Heterotrigona itama</name>
    <dbReference type="NCBI Taxonomy" id="395501"/>
    <lineage>
        <taxon>Eukaryota</taxon>
        <taxon>Metazoa</taxon>
        <taxon>Ecdysozoa</taxon>
        <taxon>Arthropoda</taxon>
        <taxon>Hexapoda</taxon>
        <taxon>Insecta</taxon>
        <taxon>Pterygota</taxon>
        <taxon>Neoptera</taxon>
        <taxon>Endopterygota</taxon>
        <taxon>Hymenoptera</taxon>
        <taxon>Apocrita</taxon>
        <taxon>Aculeata</taxon>
        <taxon>Apoidea</taxon>
        <taxon>Anthophila</taxon>
        <taxon>Apidae</taxon>
        <taxon>Heterotrigona</taxon>
    </lineage>
</organism>
<dbReference type="AlphaFoldDB" id="A0A6V7H0Y8"/>
<feature type="region of interest" description="Disordered" evidence="1">
    <location>
        <begin position="26"/>
        <end position="202"/>
    </location>
</feature>